<keyword evidence="10" id="KW-0963">Cytoplasm</keyword>
<keyword evidence="8 10" id="KW-0479">Metal-binding</keyword>
<dbReference type="KEGG" id="slc:SL103_16540"/>
<evidence type="ECO:0000259" key="12">
    <source>
        <dbReference type="PROSITE" id="PS50991"/>
    </source>
</evidence>
<dbReference type="Gene3D" id="3.20.20.70">
    <property type="entry name" value="Aldolase class I"/>
    <property type="match status" value="1"/>
</dbReference>
<evidence type="ECO:0000313" key="13">
    <source>
        <dbReference type="EMBL" id="AOP47650.1"/>
    </source>
</evidence>
<feature type="binding site" evidence="10">
    <location>
        <position position="294"/>
    </location>
    <ligand>
        <name>Mg(2+)</name>
        <dbReference type="ChEBI" id="CHEBI:18420"/>
    </ligand>
</feature>
<comment type="subunit">
    <text evidence="10">Homodimer.</text>
</comment>
<comment type="pathway">
    <text evidence="2 10">Amino-acid biosynthesis; L-leucine biosynthesis; L-leucine from 3-methyl-2-oxobutanoate: step 1/4.</text>
</comment>
<dbReference type="Pfam" id="PF00682">
    <property type="entry name" value="HMGL-like"/>
    <property type="match status" value="1"/>
</dbReference>
<accession>A0A1D7VLM7</accession>
<dbReference type="EMBL" id="CP017157">
    <property type="protein sequence ID" value="AOP47650.1"/>
    <property type="molecule type" value="Genomic_DNA"/>
</dbReference>
<dbReference type="AlphaFoldDB" id="A0A1D7VLM7"/>
<proteinExistence type="inferred from homology"/>
<evidence type="ECO:0000256" key="10">
    <source>
        <dbReference type="HAMAP-Rule" id="MF_00572"/>
    </source>
</evidence>
<dbReference type="NCBIfam" id="NF002991">
    <property type="entry name" value="PRK03739.1"/>
    <property type="match status" value="1"/>
</dbReference>
<feature type="binding site" evidence="10">
    <location>
        <position position="54"/>
    </location>
    <ligand>
        <name>Mg(2+)</name>
        <dbReference type="ChEBI" id="CHEBI:18420"/>
    </ligand>
</feature>
<dbReference type="Proteomes" id="UP000094094">
    <property type="component" value="Chromosome"/>
</dbReference>
<dbReference type="InterPro" id="IPR013785">
    <property type="entry name" value="Aldolase_TIM"/>
</dbReference>
<name>A0A1D7VLM7_9ACTN</name>
<gene>
    <name evidence="10" type="primary">leuA</name>
    <name evidence="13" type="ORF">SL103_16540</name>
</gene>
<keyword evidence="10" id="KW-0460">Magnesium</keyword>
<dbReference type="SUPFAM" id="SSF89000">
    <property type="entry name" value="post-HMGL domain-like"/>
    <property type="match status" value="1"/>
</dbReference>
<comment type="function">
    <text evidence="10">Catalyzes the condensation of the acetyl group of acetyl-CoA with 3-methyl-2-oxobutanoate (2-ketoisovalerate) to form 3-carboxy-3-hydroxy-4-methylpentanoate (2-isopropylmalate).</text>
</comment>
<dbReference type="SMART" id="SM00917">
    <property type="entry name" value="LeuA_dimer"/>
    <property type="match status" value="1"/>
</dbReference>
<dbReference type="GO" id="GO:0003852">
    <property type="term" value="F:2-isopropylmalate synthase activity"/>
    <property type="evidence" value="ECO:0007669"/>
    <property type="project" value="UniProtKB-UniRule"/>
</dbReference>
<dbReference type="PROSITE" id="PS50991">
    <property type="entry name" value="PYR_CT"/>
    <property type="match status" value="1"/>
</dbReference>
<dbReference type="RefSeq" id="WP_069569794.1">
    <property type="nucleotide sequence ID" value="NZ_CP017157.1"/>
</dbReference>
<keyword evidence="14" id="KW-1185">Reference proteome</keyword>
<dbReference type="GO" id="GO:0000287">
    <property type="term" value="F:magnesium ion binding"/>
    <property type="evidence" value="ECO:0007669"/>
    <property type="project" value="UniProtKB-UniRule"/>
</dbReference>
<dbReference type="Pfam" id="PF22615">
    <property type="entry name" value="IPMS_D2"/>
    <property type="match status" value="1"/>
</dbReference>
<dbReference type="GO" id="GO:0003985">
    <property type="term" value="F:acetyl-CoA C-acetyltransferase activity"/>
    <property type="evidence" value="ECO:0007669"/>
    <property type="project" value="UniProtKB-UniRule"/>
</dbReference>
<comment type="cofactor">
    <cofactor evidence="10">
        <name>Mg(2+)</name>
        <dbReference type="ChEBI" id="CHEBI:18420"/>
    </cofactor>
</comment>
<dbReference type="Pfam" id="PF08502">
    <property type="entry name" value="LeuA_dimer"/>
    <property type="match status" value="1"/>
</dbReference>
<evidence type="ECO:0000256" key="8">
    <source>
        <dbReference type="ARBA" id="ARBA00022723"/>
    </source>
</evidence>
<evidence type="ECO:0000256" key="9">
    <source>
        <dbReference type="ARBA" id="ARBA00023304"/>
    </source>
</evidence>
<feature type="binding site" evidence="10">
    <location>
        <position position="260"/>
    </location>
    <ligand>
        <name>Mg(2+)</name>
        <dbReference type="ChEBI" id="CHEBI:18420"/>
    </ligand>
</feature>
<keyword evidence="5 10" id="KW-0432">Leucine biosynthesis</keyword>
<dbReference type="InterPro" id="IPR013709">
    <property type="entry name" value="2-isopropylmalate_synth_dimer"/>
</dbReference>
<dbReference type="InterPro" id="IPR000891">
    <property type="entry name" value="PYR_CT"/>
</dbReference>
<dbReference type="UniPathway" id="UPA00048">
    <property type="reaction ID" value="UER00070"/>
</dbReference>
<reference evidence="13 14" key="1">
    <citation type="submission" date="2016-09" db="EMBL/GenBank/DDBJ databases">
        <title>Complete genome sequencing of Streptomyces lydicus 103 and metabolic pathways analysis of antibiotic biosynthesis.</title>
        <authorList>
            <person name="Jia N."/>
            <person name="Ding M.-Z."/>
            <person name="Gao F."/>
            <person name="Yuan Y.-J."/>
        </authorList>
    </citation>
    <scope>NUCLEOTIDE SEQUENCE [LARGE SCALE GENOMIC DNA]</scope>
    <source>
        <strain evidence="13 14">103</strain>
    </source>
</reference>
<evidence type="ECO:0000256" key="2">
    <source>
        <dbReference type="ARBA" id="ARBA00004689"/>
    </source>
</evidence>
<feature type="domain" description="Pyruvate carboxyltransferase" evidence="12">
    <location>
        <begin position="45"/>
        <end position="319"/>
    </location>
</feature>
<keyword evidence="7 10" id="KW-0808">Transferase</keyword>
<dbReference type="PROSITE" id="PS00815">
    <property type="entry name" value="AIPM_HOMOCIT_SYNTH_1"/>
    <property type="match status" value="1"/>
</dbReference>
<evidence type="ECO:0000256" key="11">
    <source>
        <dbReference type="SAM" id="MobiDB-lite"/>
    </source>
</evidence>
<dbReference type="PROSITE" id="PS00816">
    <property type="entry name" value="AIPM_HOMOCIT_SYNTH_2"/>
    <property type="match status" value="1"/>
</dbReference>
<evidence type="ECO:0000256" key="6">
    <source>
        <dbReference type="ARBA" id="ARBA00022605"/>
    </source>
</evidence>
<dbReference type="PANTHER" id="PTHR46911:SF1">
    <property type="entry name" value="2-ISOPROPYLMALATE SYNTHASE"/>
    <property type="match status" value="1"/>
</dbReference>
<dbReference type="Gene3D" id="3.30.160.270">
    <property type="match status" value="1"/>
</dbReference>
<comment type="catalytic activity">
    <reaction evidence="1 10">
        <text>3-methyl-2-oxobutanoate + acetyl-CoA + H2O = (2S)-2-isopropylmalate + CoA + H(+)</text>
        <dbReference type="Rhea" id="RHEA:21524"/>
        <dbReference type="ChEBI" id="CHEBI:1178"/>
        <dbReference type="ChEBI" id="CHEBI:11851"/>
        <dbReference type="ChEBI" id="CHEBI:15377"/>
        <dbReference type="ChEBI" id="CHEBI:15378"/>
        <dbReference type="ChEBI" id="CHEBI:57287"/>
        <dbReference type="ChEBI" id="CHEBI:57288"/>
        <dbReference type="EC" id="2.3.3.13"/>
    </reaction>
</comment>
<dbReference type="InterPro" id="IPR005668">
    <property type="entry name" value="IPM_Synthase"/>
</dbReference>
<dbReference type="CDD" id="cd07942">
    <property type="entry name" value="DRE_TIM_LeuA"/>
    <property type="match status" value="1"/>
</dbReference>
<dbReference type="InterPro" id="IPR002034">
    <property type="entry name" value="AIPM/Hcit_synth_CS"/>
</dbReference>
<keyword evidence="6 10" id="KW-0028">Amino-acid biosynthesis</keyword>
<dbReference type="SUPFAM" id="SSF110921">
    <property type="entry name" value="2-isopropylmalate synthase LeuA, allosteric (dimerisation) domain"/>
    <property type="match status" value="1"/>
</dbReference>
<dbReference type="GO" id="GO:0009098">
    <property type="term" value="P:L-leucine biosynthetic process"/>
    <property type="evidence" value="ECO:0007669"/>
    <property type="project" value="UniProtKB-UniRule"/>
</dbReference>
<dbReference type="GO" id="GO:0005737">
    <property type="term" value="C:cytoplasm"/>
    <property type="evidence" value="ECO:0007669"/>
    <property type="project" value="UniProtKB-SubCell"/>
</dbReference>
<dbReference type="InterPro" id="IPR039371">
    <property type="entry name" value="LeuA_N_DRE-TIM"/>
</dbReference>
<evidence type="ECO:0000256" key="4">
    <source>
        <dbReference type="ARBA" id="ARBA00012973"/>
    </source>
</evidence>
<feature type="region of interest" description="Regulatory domain" evidence="10">
    <location>
        <begin position="461"/>
        <end position="589"/>
    </location>
</feature>
<feature type="compositionally biased region" description="Polar residues" evidence="11">
    <location>
        <begin position="7"/>
        <end position="23"/>
    </location>
</feature>
<feature type="region of interest" description="Disordered" evidence="11">
    <location>
        <begin position="1"/>
        <end position="24"/>
    </location>
</feature>
<comment type="similarity">
    <text evidence="3 10">Belongs to the alpha-IPM synthase/homocitrate synthase family. LeuA type 2 subfamily.</text>
</comment>
<comment type="subcellular location">
    <subcellularLocation>
        <location evidence="10">Cytoplasm</location>
    </subcellularLocation>
</comment>
<protein>
    <recommendedName>
        <fullName evidence="4 10">2-isopropylmalate synthase</fullName>
        <ecNumber evidence="4 10">2.3.3.13</ecNumber>
    </recommendedName>
    <alternativeName>
        <fullName evidence="10">Alpha-IPM synthase</fullName>
    </alternativeName>
    <alternativeName>
        <fullName evidence="10">Alpha-isopropylmalate synthase</fullName>
    </alternativeName>
</protein>
<organism evidence="13 14">
    <name type="scientific">Streptomyces lydicus</name>
    <dbReference type="NCBI Taxonomy" id="47763"/>
    <lineage>
        <taxon>Bacteria</taxon>
        <taxon>Bacillati</taxon>
        <taxon>Actinomycetota</taxon>
        <taxon>Actinomycetes</taxon>
        <taxon>Kitasatosporales</taxon>
        <taxon>Streptomycetaceae</taxon>
        <taxon>Streptomyces</taxon>
    </lineage>
</organism>
<dbReference type="InterPro" id="IPR036230">
    <property type="entry name" value="LeuA_allosteric_dom_sf"/>
</dbReference>
<dbReference type="InterPro" id="IPR054692">
    <property type="entry name" value="LeuA-like_post-cat"/>
</dbReference>
<dbReference type="HAMAP" id="MF_00572">
    <property type="entry name" value="LeuA_type2"/>
    <property type="match status" value="1"/>
</dbReference>
<evidence type="ECO:0000313" key="14">
    <source>
        <dbReference type="Proteomes" id="UP000094094"/>
    </source>
</evidence>
<evidence type="ECO:0000256" key="3">
    <source>
        <dbReference type="ARBA" id="ARBA00009767"/>
    </source>
</evidence>
<dbReference type="OrthoDB" id="9803573at2"/>
<dbReference type="EC" id="2.3.3.13" evidence="4 10"/>
<sequence length="589" mass="64493">MPAPYPSSGQPLQQRSGMPTQRYTAYPPLDLPDRSWPAKTLTRAPQWCAVDLRDGNQALAVPMDLARKRKLFELQVRMGFKEIEVGFPAASRTDFDFIRLLIEEDLIPDDVAIQVIMPAREEHIRRTFDSLAGVRHAVAHLYHSTSCLQREVVFGMDQAQIKDLAVRSTRLCRKLAEESGNPGIRYEYSPESFTGTELDFALEISNAVADVWDPDPGHKMILNLPATVELSTPNIYADQIEWMHRHLDRRDSLILSIHPHNDRGTAVAAAELACLAGAERIEGCLFGNGERTGNVDLVTLGLNLFTQGVDPMIDYSDLPGVAATVAHCNRLPVHPRHPYGGELVHTAFSGSHQDAIKKGFEALERTAGATGTPLSQLPWAVPYLPIDPKDIGRDYEAVIRVNSQSGKAGSSYLLKAEYHLDLPRPLQAEFAGIIQEHTDGTDGELTAREVWSVFRTTYLEATRPLHLLDHTPQPADGGAHHTLTCTLLADGTTVTLHGAGPALADALLAGLPSLPSTDGFDYAGLTLGDVHRHPLPAEDGRSPQSVAYVRIDHHQRSAWGAAIRADSGTATLHAVLSAVNRLRTHHADD</sequence>
<dbReference type="SUPFAM" id="SSF51569">
    <property type="entry name" value="Aldolase"/>
    <property type="match status" value="1"/>
</dbReference>
<keyword evidence="9 10" id="KW-0100">Branched-chain amino acid biosynthesis</keyword>
<feature type="binding site" evidence="10">
    <location>
        <position position="258"/>
    </location>
    <ligand>
        <name>Mg(2+)</name>
        <dbReference type="ChEBI" id="CHEBI:18420"/>
    </ligand>
</feature>
<evidence type="ECO:0000256" key="1">
    <source>
        <dbReference type="ARBA" id="ARBA00000064"/>
    </source>
</evidence>
<dbReference type="PANTHER" id="PTHR46911">
    <property type="match status" value="1"/>
</dbReference>
<evidence type="ECO:0000256" key="7">
    <source>
        <dbReference type="ARBA" id="ARBA00022679"/>
    </source>
</evidence>
<evidence type="ECO:0000256" key="5">
    <source>
        <dbReference type="ARBA" id="ARBA00022430"/>
    </source>
</evidence>